<protein>
    <submittedName>
        <fullName evidence="2">Transcription factor jumonji JmjC domain protein</fullName>
    </submittedName>
</protein>
<dbReference type="EMBL" id="CP001280">
    <property type="protein sequence ID" value="ACK50647.1"/>
    <property type="molecule type" value="Genomic_DNA"/>
</dbReference>
<dbReference type="STRING" id="395965.Msil_1700"/>
<dbReference type="InterPro" id="IPR003347">
    <property type="entry name" value="JmjC_dom"/>
</dbReference>
<accession>B8EKA7</accession>
<dbReference type="OrthoDB" id="3776825at2"/>
<dbReference type="PROSITE" id="PS51184">
    <property type="entry name" value="JMJC"/>
    <property type="match status" value="1"/>
</dbReference>
<dbReference type="eggNOG" id="COG2850">
    <property type="taxonomic scope" value="Bacteria"/>
</dbReference>
<dbReference type="InterPro" id="IPR041667">
    <property type="entry name" value="Cupin_8"/>
</dbReference>
<evidence type="ECO:0000313" key="2">
    <source>
        <dbReference type="EMBL" id="ACK50647.1"/>
    </source>
</evidence>
<dbReference type="Proteomes" id="UP000002257">
    <property type="component" value="Chromosome"/>
</dbReference>
<dbReference type="KEGG" id="msl:Msil_1700"/>
<proteinExistence type="predicted"/>
<feature type="domain" description="JmjC" evidence="1">
    <location>
        <begin position="106"/>
        <end position="261"/>
    </location>
</feature>
<dbReference type="Gene3D" id="2.60.120.650">
    <property type="entry name" value="Cupin"/>
    <property type="match status" value="1"/>
</dbReference>
<dbReference type="SUPFAM" id="SSF51197">
    <property type="entry name" value="Clavaminate synthase-like"/>
    <property type="match status" value="1"/>
</dbReference>
<evidence type="ECO:0000259" key="1">
    <source>
        <dbReference type="PROSITE" id="PS51184"/>
    </source>
</evidence>
<name>B8EKA7_METSB</name>
<dbReference type="RefSeq" id="WP_012590717.1">
    <property type="nucleotide sequence ID" value="NC_011666.1"/>
</dbReference>
<keyword evidence="3" id="KW-1185">Reference proteome</keyword>
<dbReference type="Pfam" id="PF13621">
    <property type="entry name" value="Cupin_8"/>
    <property type="match status" value="1"/>
</dbReference>
<reference evidence="2 3" key="1">
    <citation type="journal article" date="2010" name="J. Bacteriol.">
        <title>Complete genome sequence of the aerobic facultative methanotroph Methylocella silvestris BL2.</title>
        <authorList>
            <person name="Chen Y."/>
            <person name="Crombie A."/>
            <person name="Rahman M.T."/>
            <person name="Dedysh S.N."/>
            <person name="Liesack W."/>
            <person name="Stott M.B."/>
            <person name="Alam M."/>
            <person name="Theisen A.R."/>
            <person name="Murrell J.C."/>
            <person name="Dunfield P.F."/>
        </authorList>
    </citation>
    <scope>NUCLEOTIDE SEQUENCE [LARGE SCALE GENOMIC DNA]</scope>
    <source>
        <strain evidence="3">DSM 15510 / CIP 108128 / LMG 27833 / NCIMB 13906 / BL2</strain>
    </source>
</reference>
<organism evidence="2 3">
    <name type="scientific">Methylocella silvestris (strain DSM 15510 / CIP 108128 / LMG 27833 / NCIMB 13906 / BL2)</name>
    <dbReference type="NCBI Taxonomy" id="395965"/>
    <lineage>
        <taxon>Bacteria</taxon>
        <taxon>Pseudomonadati</taxon>
        <taxon>Pseudomonadota</taxon>
        <taxon>Alphaproteobacteria</taxon>
        <taxon>Hyphomicrobiales</taxon>
        <taxon>Beijerinckiaceae</taxon>
        <taxon>Methylocella</taxon>
    </lineage>
</organism>
<evidence type="ECO:0000313" key="3">
    <source>
        <dbReference type="Proteomes" id="UP000002257"/>
    </source>
</evidence>
<gene>
    <name evidence="2" type="ordered locus">Msil_1700</name>
</gene>
<sequence length="297" mass="33953">MDSNVMESGTSVGAEHLLIIDKDQFRQNFNKRHFTLQHRLTGHPLLALPRLLELARDTAQKRPNDLYYDTGVTDIDEKWGQRPLAFPVDETIRRIESAGAWIALKGAEQDPAYAKLLDDCMSDLLEVSGRDLERNMRRKEVIVFITSPGRLTTYHIDSECNFLLQVQGTKVISIFRPDDREVLPEEEIEAFWTNSRNAAQYKPQLQDHADEVKLGPRDGVHIPINAPHWVRNGDEISIAVSINYHSYGNERANIYRMNYFIRKMGLKPTPPFQSPVQDFVKRRVGSAVMALRGKAGK</sequence>
<dbReference type="AlphaFoldDB" id="B8EKA7"/>
<dbReference type="HOGENOM" id="CLU_073266_0_0_5"/>